<dbReference type="EMBL" id="BCMS01000001">
    <property type="protein sequence ID" value="GAQ21992.1"/>
    <property type="molecule type" value="Genomic_DNA"/>
</dbReference>
<protein>
    <submittedName>
        <fullName evidence="2">Rieske domain protein</fullName>
    </submittedName>
</protein>
<organism evidence="2 3">
    <name type="scientific">Deinococcus grandis</name>
    <dbReference type="NCBI Taxonomy" id="57498"/>
    <lineage>
        <taxon>Bacteria</taxon>
        <taxon>Thermotogati</taxon>
        <taxon>Deinococcota</taxon>
        <taxon>Deinococci</taxon>
        <taxon>Deinococcales</taxon>
        <taxon>Deinococcaceae</taxon>
        <taxon>Deinococcus</taxon>
    </lineage>
</organism>
<evidence type="ECO:0000313" key="3">
    <source>
        <dbReference type="Proteomes" id="UP000056209"/>
    </source>
</evidence>
<sequence>MGHPRGCQATGTDRAVSCAVPPDSPAVGGLLTWASARTVGGNIPALLTGQTARVTAASSGAEGLTSEVGRTHRTGTREGRGGARVHLDTAVRRWA</sequence>
<comment type="caution">
    <text evidence="2">The sequence shown here is derived from an EMBL/GenBank/DDBJ whole genome shotgun (WGS) entry which is preliminary data.</text>
</comment>
<proteinExistence type="predicted"/>
<accession>A0A117DNN6</accession>
<dbReference type="AlphaFoldDB" id="A0A117DNN6"/>
<dbReference type="Proteomes" id="UP000056209">
    <property type="component" value="Unassembled WGS sequence"/>
</dbReference>
<evidence type="ECO:0000313" key="2">
    <source>
        <dbReference type="EMBL" id="GAQ21992.1"/>
    </source>
</evidence>
<name>A0A117DNN6_9DEIO</name>
<reference evidence="3" key="1">
    <citation type="submission" date="2015-11" db="EMBL/GenBank/DDBJ databases">
        <title>Draft Genome Sequence of the Radioresistant Bacterium Deinococcus grandis, Isolated from Freshwater Fish in Japan.</title>
        <authorList>
            <person name="Satoh K."/>
            <person name="Onodera T."/>
            <person name="Omoso K."/>
            <person name="Takeda-Yano K."/>
            <person name="Katayama T."/>
            <person name="Oono Y."/>
            <person name="Narumi I."/>
        </authorList>
    </citation>
    <scope>NUCLEOTIDE SEQUENCE [LARGE SCALE GENOMIC DNA]</scope>
    <source>
        <strain evidence="3">ATCC 43672</strain>
    </source>
</reference>
<gene>
    <name evidence="2" type="ORF">DEIGR_102019</name>
</gene>
<evidence type="ECO:0000256" key="1">
    <source>
        <dbReference type="SAM" id="MobiDB-lite"/>
    </source>
</evidence>
<keyword evidence="3" id="KW-1185">Reference proteome</keyword>
<feature type="region of interest" description="Disordered" evidence="1">
    <location>
        <begin position="58"/>
        <end position="83"/>
    </location>
</feature>